<proteinExistence type="predicted"/>
<evidence type="ECO:0000313" key="2">
    <source>
        <dbReference type="EMBL" id="KGQ12364.1"/>
    </source>
</evidence>
<sequence>MSGFGFNDPPGFTGNQQQPNQPIQQAVGYIPMNFNNMNSGPVCHGQTMNNWPMDQAQPSMHPTSLMLTAYDSPFASCGQQMQTAAPRHTQSSTMYMGQANLMQSNAMFMGNTQSGMMNMGQTQSMQPNAMSMGHTQSGMMNMGQMQSMQPNAMSVGNTQSGMMNMGQTQSMQSNDMFLGQTQSGMLNMGQTQSKQSNDMFMGQTQYGMMNMEQMPTDHMQGAMDMGQAQNPDPLQGVDFTTQLTSTQNASQQFPSMQYPVMQQTPSMQTPHKRAIQKQPRSRKSTAQIMQGGRNSAGKRPPPRPVEVLDALLQEKQAEGKLLEGNRPELLKLSAETAELRKEREKSKLAEKMRICKERNEAALASRGQSQETVDHVESSATPKRQKRAAAAAADVEKSPETSSEETCHASIFTTPVPAIQTSPSTPAGASGLKFPISQTRGAMCINPSALAITTTTTAEPIQQQSLVNGGKLLPRAVAIKPSAAAVPKTVSIPQQTPTNSLMLPPGAVFVNPSSSSSSSAAVTAAAATATNTTATPPSAVTAAAAAAAAEAPANATANDAQNQADWHAFAPVRQFLYRNENTEEQAMPSEANDAAKEEHVPTMDLNADLLGNEHLLPMDLLDDLFGEAPAPLKDLNTDPFGAEHLSPMNSNAELSGDGPVPPMHQTDNLLGTEEYQAGQELSEMLEEAIERRQAEDATEDGETW</sequence>
<comment type="caution">
    <text evidence="2">The sequence shown here is derived from an EMBL/GenBank/DDBJ whole genome shotgun (WGS) entry which is preliminary data.</text>
</comment>
<organism evidence="2 3">
    <name type="scientific">Beauveria bassiana D1-5</name>
    <dbReference type="NCBI Taxonomy" id="1245745"/>
    <lineage>
        <taxon>Eukaryota</taxon>
        <taxon>Fungi</taxon>
        <taxon>Dikarya</taxon>
        <taxon>Ascomycota</taxon>
        <taxon>Pezizomycotina</taxon>
        <taxon>Sordariomycetes</taxon>
        <taxon>Hypocreomycetidae</taxon>
        <taxon>Hypocreales</taxon>
        <taxon>Cordycipitaceae</taxon>
        <taxon>Beauveria</taxon>
    </lineage>
</organism>
<dbReference type="EMBL" id="ANFO01000123">
    <property type="protein sequence ID" value="KGQ12364.1"/>
    <property type="molecule type" value="Genomic_DNA"/>
</dbReference>
<gene>
    <name evidence="2" type="ORF">BBAD15_g1867</name>
</gene>
<dbReference type="OrthoDB" id="8936519at2759"/>
<dbReference type="Proteomes" id="UP000030106">
    <property type="component" value="Unassembled WGS sequence"/>
</dbReference>
<feature type="compositionally biased region" description="Basic residues" evidence="1">
    <location>
        <begin position="270"/>
        <end position="283"/>
    </location>
</feature>
<accession>A0A0A2WGU9</accession>
<evidence type="ECO:0000313" key="3">
    <source>
        <dbReference type="Proteomes" id="UP000030106"/>
    </source>
</evidence>
<reference evidence="2 3" key="1">
    <citation type="submission" date="2012-10" db="EMBL/GenBank/DDBJ databases">
        <title>Genome sequencing and analysis of entomopathogenic fungi Beauveria bassiana D1-5.</title>
        <authorList>
            <person name="Li Q."/>
            <person name="Wang L."/>
            <person name="Zhang Z."/>
            <person name="Wang Q."/>
            <person name="Ren J."/>
            <person name="Wang M."/>
            <person name="Xu W."/>
            <person name="Wang J."/>
            <person name="Lu Y."/>
            <person name="Du Q."/>
            <person name="Sun Z."/>
        </authorList>
    </citation>
    <scope>NUCLEOTIDE SEQUENCE [LARGE SCALE GENOMIC DNA]</scope>
    <source>
        <strain evidence="2 3">D1-5</strain>
    </source>
</reference>
<feature type="region of interest" description="Disordered" evidence="1">
    <location>
        <begin position="360"/>
        <end position="406"/>
    </location>
</feature>
<feature type="region of interest" description="Disordered" evidence="1">
    <location>
        <begin position="265"/>
        <end position="304"/>
    </location>
</feature>
<feature type="region of interest" description="Disordered" evidence="1">
    <location>
        <begin position="641"/>
        <end position="667"/>
    </location>
</feature>
<dbReference type="AlphaFoldDB" id="A0A0A2WGU9"/>
<evidence type="ECO:0000256" key="1">
    <source>
        <dbReference type="SAM" id="MobiDB-lite"/>
    </source>
</evidence>
<protein>
    <submittedName>
        <fullName evidence="2">Uncharacterized protein</fullName>
    </submittedName>
</protein>
<name>A0A0A2WGU9_BEABA</name>
<dbReference type="HOGENOM" id="CLU_391793_0_0_1"/>